<reference evidence="2 3" key="1">
    <citation type="submission" date="2014-04" db="EMBL/GenBank/DDBJ databases">
        <authorList>
            <consortium name="DOE Joint Genome Institute"/>
            <person name="Kuo A."/>
            <person name="Girlanda M."/>
            <person name="Perotto S."/>
            <person name="Kohler A."/>
            <person name="Nagy L.G."/>
            <person name="Floudas D."/>
            <person name="Copeland A."/>
            <person name="Barry K.W."/>
            <person name="Cichocki N."/>
            <person name="Veneault-Fourrey C."/>
            <person name="LaButti K."/>
            <person name="Lindquist E.A."/>
            <person name="Lipzen A."/>
            <person name="Lundell T."/>
            <person name="Morin E."/>
            <person name="Murat C."/>
            <person name="Sun H."/>
            <person name="Tunlid A."/>
            <person name="Henrissat B."/>
            <person name="Grigoriev I.V."/>
            <person name="Hibbett D.S."/>
            <person name="Martin F."/>
            <person name="Nordberg H.P."/>
            <person name="Cantor M.N."/>
            <person name="Hua S.X."/>
        </authorList>
    </citation>
    <scope>NUCLEOTIDE SEQUENCE [LARGE SCALE GENOMIC DNA]</scope>
    <source>
        <strain evidence="2 3">MUT 4182</strain>
    </source>
</reference>
<feature type="compositionally biased region" description="Low complexity" evidence="1">
    <location>
        <begin position="29"/>
        <end position="51"/>
    </location>
</feature>
<gene>
    <name evidence="2" type="ORF">M407DRAFT_25537</name>
</gene>
<protein>
    <submittedName>
        <fullName evidence="2">Uncharacterized protein</fullName>
    </submittedName>
</protein>
<sequence>MLLDLDSQPHNPTFGDASNGYLFPSRGHLSASRSPLDLSPPLSTPLATAQPPMPPLLAVAAVPRRLAVTFVPLATAFDAVSSPNLRCDRSTHQHLPDPALASIPSPGVSCLGKLAFFSFNCNSSAH</sequence>
<proteinExistence type="predicted"/>
<dbReference type="AlphaFoldDB" id="A0A0C3QFW5"/>
<feature type="region of interest" description="Disordered" evidence="1">
    <location>
        <begin position="26"/>
        <end position="51"/>
    </location>
</feature>
<evidence type="ECO:0000256" key="1">
    <source>
        <dbReference type="SAM" id="MobiDB-lite"/>
    </source>
</evidence>
<name>A0A0C3QFW5_9AGAM</name>
<evidence type="ECO:0000313" key="3">
    <source>
        <dbReference type="Proteomes" id="UP000054248"/>
    </source>
</evidence>
<reference evidence="3" key="2">
    <citation type="submission" date="2015-01" db="EMBL/GenBank/DDBJ databases">
        <title>Evolutionary Origins and Diversification of the Mycorrhizal Mutualists.</title>
        <authorList>
            <consortium name="DOE Joint Genome Institute"/>
            <consortium name="Mycorrhizal Genomics Consortium"/>
            <person name="Kohler A."/>
            <person name="Kuo A."/>
            <person name="Nagy L.G."/>
            <person name="Floudas D."/>
            <person name="Copeland A."/>
            <person name="Barry K.W."/>
            <person name="Cichocki N."/>
            <person name="Veneault-Fourrey C."/>
            <person name="LaButti K."/>
            <person name="Lindquist E.A."/>
            <person name="Lipzen A."/>
            <person name="Lundell T."/>
            <person name="Morin E."/>
            <person name="Murat C."/>
            <person name="Riley R."/>
            <person name="Ohm R."/>
            <person name="Sun H."/>
            <person name="Tunlid A."/>
            <person name="Henrissat B."/>
            <person name="Grigoriev I.V."/>
            <person name="Hibbett D.S."/>
            <person name="Martin F."/>
        </authorList>
    </citation>
    <scope>NUCLEOTIDE SEQUENCE [LARGE SCALE GENOMIC DNA]</scope>
    <source>
        <strain evidence="3">MUT 4182</strain>
    </source>
</reference>
<accession>A0A0C3QFW5</accession>
<evidence type="ECO:0000313" key="2">
    <source>
        <dbReference type="EMBL" id="KIO25101.1"/>
    </source>
</evidence>
<dbReference type="HOGENOM" id="CLU_1983196_0_0_1"/>
<dbReference type="EMBL" id="KN823048">
    <property type="protein sequence ID" value="KIO25101.1"/>
    <property type="molecule type" value="Genomic_DNA"/>
</dbReference>
<dbReference type="Proteomes" id="UP000054248">
    <property type="component" value="Unassembled WGS sequence"/>
</dbReference>
<organism evidence="2 3">
    <name type="scientific">Tulasnella calospora MUT 4182</name>
    <dbReference type="NCBI Taxonomy" id="1051891"/>
    <lineage>
        <taxon>Eukaryota</taxon>
        <taxon>Fungi</taxon>
        <taxon>Dikarya</taxon>
        <taxon>Basidiomycota</taxon>
        <taxon>Agaricomycotina</taxon>
        <taxon>Agaricomycetes</taxon>
        <taxon>Cantharellales</taxon>
        <taxon>Tulasnellaceae</taxon>
        <taxon>Tulasnella</taxon>
    </lineage>
</organism>
<keyword evidence="3" id="KW-1185">Reference proteome</keyword>